<protein>
    <submittedName>
        <fullName evidence="2">Uncharacterized protein</fullName>
    </submittedName>
</protein>
<reference evidence="2" key="3">
    <citation type="submission" date="2025-09" db="UniProtKB">
        <authorList>
            <consortium name="Ensembl"/>
        </authorList>
    </citation>
    <scope>IDENTIFICATION</scope>
</reference>
<evidence type="ECO:0000256" key="1">
    <source>
        <dbReference type="SAM" id="Phobius"/>
    </source>
</evidence>
<dbReference type="Proteomes" id="UP000694680">
    <property type="component" value="Chromosome 4"/>
</dbReference>
<dbReference type="PANTHER" id="PTHR31450">
    <property type="entry name" value="LEUCINE-RICH REPEAT-CONTAINING PROTEIN 19 LRRC19 FAMILY MEMBER"/>
    <property type="match status" value="1"/>
</dbReference>
<feature type="transmembrane region" description="Helical" evidence="1">
    <location>
        <begin position="31"/>
        <end position="52"/>
    </location>
</feature>
<evidence type="ECO:0000313" key="3">
    <source>
        <dbReference type="Proteomes" id="UP000694680"/>
    </source>
</evidence>
<dbReference type="Ensembl" id="ENSGWIT00000030055.1">
    <property type="protein sequence ID" value="ENSGWIP00000027546.1"/>
    <property type="gene ID" value="ENSGWIG00000014403.1"/>
</dbReference>
<sequence>ESKSHRLQTSALESQKYISEPEPSKTVNHNWGFLVAVLLSAVSVSILTAVLAKCQVVRRYLASYRHSRLRETDSVSQCDQSGLYTWFLASILTVFRRHSFLIK</sequence>
<keyword evidence="1" id="KW-0812">Transmembrane</keyword>
<organism evidence="2 3">
    <name type="scientific">Gouania willdenowi</name>
    <name type="common">Blunt-snouted clingfish</name>
    <name type="synonym">Lepadogaster willdenowi</name>
    <dbReference type="NCBI Taxonomy" id="441366"/>
    <lineage>
        <taxon>Eukaryota</taxon>
        <taxon>Metazoa</taxon>
        <taxon>Chordata</taxon>
        <taxon>Craniata</taxon>
        <taxon>Vertebrata</taxon>
        <taxon>Euteleostomi</taxon>
        <taxon>Actinopterygii</taxon>
        <taxon>Neopterygii</taxon>
        <taxon>Teleostei</taxon>
        <taxon>Neoteleostei</taxon>
        <taxon>Acanthomorphata</taxon>
        <taxon>Ovalentaria</taxon>
        <taxon>Blenniimorphae</taxon>
        <taxon>Blenniiformes</taxon>
        <taxon>Gobiesocoidei</taxon>
        <taxon>Gobiesocidae</taxon>
        <taxon>Gobiesocinae</taxon>
        <taxon>Gouania</taxon>
    </lineage>
</organism>
<dbReference type="Pfam" id="PF15176">
    <property type="entry name" value="LRR19-TM"/>
    <property type="match status" value="1"/>
</dbReference>
<keyword evidence="3" id="KW-1185">Reference proteome</keyword>
<dbReference type="AlphaFoldDB" id="A0A8C5EYT9"/>
<dbReference type="PANTHER" id="PTHR31450:SF3">
    <property type="entry name" value="TYPE III ENDOSOME MEMBRANE PROTEIN TEMP"/>
    <property type="match status" value="1"/>
</dbReference>
<evidence type="ECO:0000313" key="2">
    <source>
        <dbReference type="Ensembl" id="ENSGWIP00000027546.1"/>
    </source>
</evidence>
<reference evidence="2" key="1">
    <citation type="submission" date="2020-06" db="EMBL/GenBank/DDBJ databases">
        <authorList>
            <consortium name="Wellcome Sanger Institute Data Sharing"/>
        </authorList>
    </citation>
    <scope>NUCLEOTIDE SEQUENCE [LARGE SCALE GENOMIC DNA]</scope>
</reference>
<reference evidence="2" key="2">
    <citation type="submission" date="2025-08" db="UniProtKB">
        <authorList>
            <consortium name="Ensembl"/>
        </authorList>
    </citation>
    <scope>IDENTIFICATION</scope>
</reference>
<keyword evidence="1" id="KW-1133">Transmembrane helix</keyword>
<accession>A0A8C5EYT9</accession>
<proteinExistence type="predicted"/>
<name>A0A8C5EYT9_GOUWI</name>
<keyword evidence="1" id="KW-0472">Membrane</keyword>